<evidence type="ECO:0000313" key="9">
    <source>
        <dbReference type="EMBL" id="QBH66679.1"/>
    </source>
</evidence>
<dbReference type="EMBL" id="MK033572">
    <property type="protein sequence ID" value="QBH66809.1"/>
    <property type="molecule type" value="Genomic_DNA"/>
</dbReference>
<dbReference type="EMBL" id="MK033566">
    <property type="protein sequence ID" value="QBH66029.1"/>
    <property type="molecule type" value="Genomic_DNA"/>
</dbReference>
<reference evidence="1" key="2">
    <citation type="submission" date="2002-04" db="EMBL/GenBank/DDBJ databases">
        <title>The complete sequence of the potato tuber moth, Phthorimaea operculella, granulovirus.</title>
        <authorList>
            <person name="Croizier L."/>
            <person name="Taha A."/>
            <person name="Croizier G."/>
            <person name="Lopez Ferber M."/>
        </authorList>
    </citation>
    <scope>NUCLEOTIDE SEQUENCE</scope>
</reference>
<dbReference type="EMBL" id="MK033569">
    <property type="protein sequence ID" value="QBH66419.1"/>
    <property type="molecule type" value="Genomic_DNA"/>
</dbReference>
<evidence type="ECO:0000313" key="5">
    <source>
        <dbReference type="EMBL" id="QBH66159.1"/>
    </source>
</evidence>
<evidence type="ECO:0000313" key="14">
    <source>
        <dbReference type="EMBL" id="QBH67328.1"/>
    </source>
</evidence>
<dbReference type="EMBL" id="MK033568">
    <property type="protein sequence ID" value="QBH66289.1"/>
    <property type="molecule type" value="Genomic_DNA"/>
</dbReference>
<evidence type="ECO:0000313" key="12">
    <source>
        <dbReference type="EMBL" id="QBH67068.1"/>
    </source>
</evidence>
<reference evidence="15" key="1">
    <citation type="journal article" date="2000" name="Virus Genes">
        <title>Comparative analysis of the granulin regions of the Phthorimaea operculella and Spodoptera littoralis granuloviruses.</title>
        <authorList>
            <person name="Taha A."/>
            <person name="Nour-El-Din A."/>
            <person name="Croizier L."/>
            <person name="Ferber M.L."/>
            <person name="Croizier G."/>
        </authorList>
    </citation>
    <scope>NUCLEOTIDE SEQUENCE [LARGE SCALE GENOMIC DNA]</scope>
</reference>
<dbReference type="EMBL" id="MK033567">
    <property type="protein sequence ID" value="QBH66159.1"/>
    <property type="molecule type" value="Genomic_DNA"/>
</dbReference>
<evidence type="ECO:0000313" key="10">
    <source>
        <dbReference type="EMBL" id="QBH66809.1"/>
    </source>
</evidence>
<dbReference type="EMBL" id="MK033575">
    <property type="protein sequence ID" value="QBH67198.1"/>
    <property type="molecule type" value="Genomic_DNA"/>
</dbReference>
<dbReference type="EMBL" id="MK033573">
    <property type="protein sequence ID" value="QBH66939.1"/>
    <property type="molecule type" value="Genomic_DNA"/>
</dbReference>
<evidence type="ECO:0000313" key="3">
    <source>
        <dbReference type="EMBL" id="QBH65899.1"/>
    </source>
</evidence>
<evidence type="ECO:0000313" key="13">
    <source>
        <dbReference type="EMBL" id="QBH67198.1"/>
    </source>
</evidence>
<evidence type="ECO:0000313" key="15">
    <source>
        <dbReference type="Proteomes" id="UP000202706"/>
    </source>
</evidence>
<dbReference type="RefSeq" id="NP_663229.1">
    <property type="nucleotide sequence ID" value="NC_004062.1"/>
</dbReference>
<dbReference type="GeneID" id="949239"/>
<evidence type="ECO:0000313" key="1">
    <source>
        <dbReference type="EMBL" id="AAM70262.1"/>
    </source>
</evidence>
<proteinExistence type="predicted"/>
<dbReference type="EMBL" id="MK033576">
    <property type="protein sequence ID" value="QBH67328.1"/>
    <property type="molecule type" value="Genomic_DNA"/>
</dbReference>
<name>Q8JRZ5_9BBAC</name>
<evidence type="ECO:0000313" key="7">
    <source>
        <dbReference type="EMBL" id="QBH66419.1"/>
    </source>
</evidence>
<evidence type="ECO:0000313" key="8">
    <source>
        <dbReference type="EMBL" id="QBH66549.1"/>
    </source>
</evidence>
<evidence type="ECO:0000313" key="11">
    <source>
        <dbReference type="EMBL" id="QBH66939.1"/>
    </source>
</evidence>
<reference evidence="2" key="3">
    <citation type="journal article" date="2016" name="Arch. Virol.">
        <title>The comparative analysis of complete genome sequences from two South African betabaculoviruses: Phthorimaea operculella granulovirus and Plutella xylostella granulovirus.</title>
        <authorList>
            <person name="Jukes M.D."/>
            <person name="Motsoeneng B.M."/>
            <person name="Knox C.M."/>
            <person name="Hill M.P."/>
            <person name="Moore S.D."/>
        </authorList>
    </citation>
    <scope>NUCLEOTIDE SEQUENCE</scope>
    <source>
        <strain evidence="2">SA</strain>
    </source>
</reference>
<reference evidence="3" key="4">
    <citation type="journal article" date="2019" name="J. Gen. Virol.">
        <title>Elucidating the genetic diversity of Phthorimaea operculella granulovirus (PhopGV).</title>
        <authorList>
            <person name="Larem A."/>
            <person name="Ben-Tiba S."/>
            <person name="Wennmann J.T."/>
            <person name="Gueli Alletti G."/>
            <person name="Jehle J.A."/>
        </authorList>
    </citation>
    <scope>NUCLEOTIDE SEQUENCE</scope>
    <source>
        <strain evidence="3">PhopGV-CR3.1</strain>
        <strain evidence="4">PhopGV-CR5.1</strain>
        <strain evidence="5">PhopGV-GR1.1</strain>
        <strain evidence="6">PhopGV-GR1.2</strain>
        <strain evidence="7">PhopGV-GR2.1</strain>
        <strain evidence="8">PhopGV-IT1.1</strain>
        <strain evidence="9">PhopGV-LS1.1</strain>
        <strain evidence="10">PhopGV-LS1.2</strain>
        <strain evidence="11">PhopGV-LS2.1</strain>
        <strain evidence="12">PhopGV-LS3.1</strain>
        <strain evidence="13">PhopGV-R</strain>
        <strain evidence="14">PhopGV-Ym.1</strain>
    </source>
</reference>
<evidence type="ECO:0000313" key="2">
    <source>
        <dbReference type="EMBL" id="ANY57453.1"/>
    </source>
</evidence>
<protein>
    <submittedName>
        <fullName evidence="1">Uncharacterized protein</fullName>
    </submittedName>
</protein>
<keyword evidence="15" id="KW-1185">Reference proteome</keyword>
<dbReference type="EMBL" id="KU666536">
    <property type="protein sequence ID" value="ANY57453.1"/>
    <property type="molecule type" value="Genomic_DNA"/>
</dbReference>
<dbReference type="EMBL" id="MK033570">
    <property type="protein sequence ID" value="QBH66549.1"/>
    <property type="molecule type" value="Genomic_DNA"/>
</dbReference>
<dbReference type="EMBL" id="MK033574">
    <property type="protein sequence ID" value="QBH67068.1"/>
    <property type="molecule type" value="Genomic_DNA"/>
</dbReference>
<dbReference type="EMBL" id="MK033571">
    <property type="protein sequence ID" value="QBH66679.1"/>
    <property type="molecule type" value="Genomic_DNA"/>
</dbReference>
<sequence>MESFIKHLRAIEVRYDQKPVRRFKSFVFSQNENEEFDLEIVSVVGVNNPTLEVECKWASRYLAEYTFSSKEISLVGRSTTFNGFMENGKTMEFKLGLLSSMAKYDEEAAQNQVPELHIKVYKWMDRGVPKDGKKIVTETDGFVEKVVGYQTGVVNPNVYHEVDGDKGNYLGKIVIKFVPAQITIL</sequence>
<dbReference type="KEGG" id="vg:949239"/>
<evidence type="ECO:0000313" key="6">
    <source>
        <dbReference type="EMBL" id="QBH66289.1"/>
    </source>
</evidence>
<dbReference type="EMBL" id="MK033565">
    <property type="protein sequence ID" value="QBH65899.1"/>
    <property type="molecule type" value="Genomic_DNA"/>
</dbReference>
<dbReference type="EMBL" id="AF499596">
    <property type="protein sequence ID" value="AAM70262.1"/>
    <property type="molecule type" value="Genomic_DNA"/>
</dbReference>
<gene>
    <name evidence="1" type="primary">PhopGV064</name>
    <name evidence="2" type="ORF">PhopGVgp064</name>
</gene>
<evidence type="ECO:0000313" key="4">
    <source>
        <dbReference type="EMBL" id="QBH66029.1"/>
    </source>
</evidence>
<accession>Q8JRZ5</accession>
<dbReference type="Proteomes" id="UP000202706">
    <property type="component" value="Segment"/>
</dbReference>
<organism evidence="1 15">
    <name type="scientific">Phthorimaea operculella granulovirus</name>
    <dbReference type="NCBI Taxonomy" id="192584"/>
    <lineage>
        <taxon>Viruses</taxon>
        <taxon>Viruses incertae sedis</taxon>
        <taxon>Naldaviricetes</taxon>
        <taxon>Lefavirales</taxon>
        <taxon>Baculoviridae</taxon>
        <taxon>Betabaculovirus</taxon>
        <taxon>Betabaculovirus phoperculellae</taxon>
    </lineage>
</organism>